<name>A0A316A2A8_9FIRM</name>
<reference evidence="3" key="1">
    <citation type="submission" date="2017-07" db="EMBL/GenBank/DDBJ databases">
        <authorList>
            <person name="Varghese N."/>
            <person name="Submissions S."/>
        </authorList>
    </citation>
    <scope>NUCLEOTIDE SEQUENCE [LARGE SCALE GENOMIC DNA]</scope>
    <source>
        <strain evidence="3">NLAE-zl-C134</strain>
    </source>
</reference>
<gene>
    <name evidence="2" type="ORF">SAMN05216529_103411</name>
</gene>
<keyword evidence="3" id="KW-1185">Reference proteome</keyword>
<evidence type="ECO:0000313" key="2">
    <source>
        <dbReference type="EMBL" id="SUQ13678.1"/>
    </source>
</evidence>
<dbReference type="OrthoDB" id="2062400at2"/>
<dbReference type="AlphaFoldDB" id="A0A316A2A8"/>
<feature type="coiled-coil region" evidence="1">
    <location>
        <begin position="198"/>
        <end position="235"/>
    </location>
</feature>
<sequence>MIKNDVKIKKELSLSDKISAIEYISSSYFTEDENGKIQYTPYYAGIAQVNAIMKYFTDGVEFEDSEDIYEMVINDDSLRTFVDSFFVSGQNTAAPSNGQEILYEVMSTVADIVEYKKKENLAKLQSENSNILAYKQLKLMEKEEEKLQLEMDTTKKLDEWLNVQKELNSVITPEMQQCFMENFDVNDIMDTVINKYGESEIQKKNEELIEANRKIREQDNKIIELQTAFARKEQKEDAD</sequence>
<protein>
    <submittedName>
        <fullName evidence="2">Uncharacterized protein</fullName>
    </submittedName>
</protein>
<accession>A0A316A2A8</accession>
<dbReference type="EMBL" id="UHJJ01000003">
    <property type="protein sequence ID" value="SUQ13678.1"/>
    <property type="molecule type" value="Genomic_DNA"/>
</dbReference>
<dbReference type="RefSeq" id="WP_109709721.1">
    <property type="nucleotide sequence ID" value="NZ_QGDS01000003.1"/>
</dbReference>
<evidence type="ECO:0000313" key="3">
    <source>
        <dbReference type="Proteomes" id="UP000254051"/>
    </source>
</evidence>
<organism evidence="2 3">
    <name type="scientific">Faecalicatena contorta</name>
    <dbReference type="NCBI Taxonomy" id="39482"/>
    <lineage>
        <taxon>Bacteria</taxon>
        <taxon>Bacillati</taxon>
        <taxon>Bacillota</taxon>
        <taxon>Clostridia</taxon>
        <taxon>Lachnospirales</taxon>
        <taxon>Lachnospiraceae</taxon>
        <taxon>Faecalicatena</taxon>
    </lineage>
</organism>
<evidence type="ECO:0000256" key="1">
    <source>
        <dbReference type="SAM" id="Coils"/>
    </source>
</evidence>
<proteinExistence type="predicted"/>
<keyword evidence="1" id="KW-0175">Coiled coil</keyword>
<dbReference type="Proteomes" id="UP000254051">
    <property type="component" value="Unassembled WGS sequence"/>
</dbReference>